<dbReference type="InterPro" id="IPR000531">
    <property type="entry name" value="Beta-barrel_TonB"/>
</dbReference>
<evidence type="ECO:0000256" key="2">
    <source>
        <dbReference type="ARBA" id="ARBA00023136"/>
    </source>
</evidence>
<evidence type="ECO:0000256" key="1">
    <source>
        <dbReference type="ARBA" id="ARBA00004442"/>
    </source>
</evidence>
<dbReference type="InterPro" id="IPR036942">
    <property type="entry name" value="Beta-barrel_TonB_sf"/>
</dbReference>
<dbReference type="EMBL" id="CP016094">
    <property type="protein sequence ID" value="AOS46109.1"/>
    <property type="molecule type" value="Genomic_DNA"/>
</dbReference>
<dbReference type="Gene3D" id="2.40.170.20">
    <property type="entry name" value="TonB-dependent receptor, beta-barrel domain"/>
    <property type="match status" value="1"/>
</dbReference>
<evidence type="ECO:0000256" key="3">
    <source>
        <dbReference type="ARBA" id="ARBA00023237"/>
    </source>
</evidence>
<evidence type="ECO:0000259" key="4">
    <source>
        <dbReference type="Pfam" id="PF00593"/>
    </source>
</evidence>
<evidence type="ECO:0000313" key="5">
    <source>
        <dbReference type="EMBL" id="AOS46109.1"/>
    </source>
</evidence>
<dbReference type="AlphaFoldDB" id="A0A1D8AYZ7"/>
<accession>A0A1D8AYZ7</accession>
<protein>
    <submittedName>
        <fullName evidence="5">TonB dependent receptor</fullName>
    </submittedName>
</protein>
<dbReference type="KEGG" id="obg:Verru16b_03205"/>
<keyword evidence="5" id="KW-0675">Receptor</keyword>
<sequence length="552" mass="62600">MGRVQWDENRPLSPTSAIRVSFEAQKDETWYHRNGGRDDSTDLYAVFTKLLPTGHWSLVLQHQWQAAPETVGVNRVTKDLLSNHRYLRGTVTDPRDFTEVPSGPLVDWERSNTIMSRGDLSNANIYFAQSLLAVHLADAELKNNTFLEVVNRKRYNQWEYSEYAQQTTLENRTEWSKESDGVTTLMGVTERYEWRRAFTNYSNIFFNAFDILDGTHHYNAAEAFPDAIVLGTPGPDGRLFFGPTDFVPETSESTLGNGAAFAQQKRRWGSFQLLYGARGDYYAVEAHDPLAGLVRAHGQFGAASYNASFLWTPRPYWTAYATYNRTSAVNASVSGGAITQDPYNDFRIASANFHSKSDLWEVGLRNSVKNRQLSLVGFWQNRQQNNFYTNTPSDIAVRGMEAEYVVSAKPWYASANLTYMEGNYRDSWPFEYEGVGSPTVAGPGNYRIPGLSRLYANVTLGYAWNTNWKTQVMVRSQDRQNANLAGTMHIPAQYCIDATVTYSRPNFSMQLGVMNLTDQKNWVHNGDPYADNLIVGEELPLRIVLCLTRTFK</sequence>
<dbReference type="GO" id="GO:0009279">
    <property type="term" value="C:cell outer membrane"/>
    <property type="evidence" value="ECO:0007669"/>
    <property type="project" value="UniProtKB-SubCell"/>
</dbReference>
<dbReference type="STRING" id="1838286.Verru16b_03205"/>
<gene>
    <name evidence="5" type="ORF">Verru16b_03205</name>
</gene>
<dbReference type="Proteomes" id="UP000095228">
    <property type="component" value="Chromosome"/>
</dbReference>
<name>A0A1D8AYZ7_9BACT</name>
<evidence type="ECO:0000313" key="6">
    <source>
        <dbReference type="Proteomes" id="UP000095228"/>
    </source>
</evidence>
<organism evidence="5 6">
    <name type="scientific">Lacunisphaera limnophila</name>
    <dbReference type="NCBI Taxonomy" id="1838286"/>
    <lineage>
        <taxon>Bacteria</taxon>
        <taxon>Pseudomonadati</taxon>
        <taxon>Verrucomicrobiota</taxon>
        <taxon>Opitutia</taxon>
        <taxon>Opitutales</taxon>
        <taxon>Opitutaceae</taxon>
        <taxon>Lacunisphaera</taxon>
    </lineage>
</organism>
<dbReference type="SUPFAM" id="SSF56935">
    <property type="entry name" value="Porins"/>
    <property type="match status" value="1"/>
</dbReference>
<keyword evidence="3" id="KW-0998">Cell outer membrane</keyword>
<keyword evidence="2" id="KW-0472">Membrane</keyword>
<reference evidence="5 6" key="1">
    <citation type="submission" date="2016-06" db="EMBL/GenBank/DDBJ databases">
        <title>Three novel species with peptidoglycan cell walls form the new genus Lacunisphaera gen. nov. in the family Opitutaceae of the verrucomicrobial subdivision 4.</title>
        <authorList>
            <person name="Rast P."/>
            <person name="Gloeckner I."/>
            <person name="Jogler M."/>
            <person name="Boedeker C."/>
            <person name="Jeske O."/>
            <person name="Wiegand S."/>
            <person name="Reinhardt R."/>
            <person name="Schumann P."/>
            <person name="Rohde M."/>
            <person name="Spring S."/>
            <person name="Gloeckner F.O."/>
            <person name="Jogler C."/>
        </authorList>
    </citation>
    <scope>NUCLEOTIDE SEQUENCE [LARGE SCALE GENOMIC DNA]</scope>
    <source>
        <strain evidence="5 6">IG16b</strain>
    </source>
</reference>
<feature type="domain" description="TonB-dependent receptor-like beta-barrel" evidence="4">
    <location>
        <begin position="79"/>
        <end position="516"/>
    </location>
</feature>
<keyword evidence="6" id="KW-1185">Reference proteome</keyword>
<proteinExistence type="predicted"/>
<comment type="subcellular location">
    <subcellularLocation>
        <location evidence="1">Cell outer membrane</location>
    </subcellularLocation>
</comment>
<dbReference type="Pfam" id="PF00593">
    <property type="entry name" value="TonB_dep_Rec_b-barrel"/>
    <property type="match status" value="1"/>
</dbReference>